<name>A0A4R2D3L6_SHIGR</name>
<keyword evidence="3" id="KW-1185">Reference proteome</keyword>
<evidence type="ECO:0000256" key="1">
    <source>
        <dbReference type="SAM" id="Phobius"/>
    </source>
</evidence>
<comment type="caution">
    <text evidence="2">The sequence shown here is derived from an EMBL/GenBank/DDBJ whole genome shotgun (WGS) entry which is preliminary data.</text>
</comment>
<keyword evidence="1" id="KW-0472">Membrane</keyword>
<reference evidence="2 3" key="1">
    <citation type="submission" date="2019-03" db="EMBL/GenBank/DDBJ databases">
        <title>Genomic Encyclopedia of Type Strains, Phase IV (KMG-IV): sequencing the most valuable type-strain genomes for metagenomic binning, comparative biology and taxonomic classification.</title>
        <authorList>
            <person name="Goeker M."/>
        </authorList>
    </citation>
    <scope>NUCLEOTIDE SEQUENCE [LARGE SCALE GENOMIC DNA]</scope>
    <source>
        <strain evidence="2 3">DSM 18401</strain>
    </source>
</reference>
<dbReference type="EMBL" id="SLVX01000001">
    <property type="protein sequence ID" value="TCN48431.1"/>
    <property type="molecule type" value="Genomic_DNA"/>
</dbReference>
<dbReference type="AlphaFoldDB" id="A0A4R2D3L6"/>
<dbReference type="RefSeq" id="WP_162852931.1">
    <property type="nucleotide sequence ID" value="NZ_BAABEI010000012.1"/>
</dbReference>
<evidence type="ECO:0000313" key="2">
    <source>
        <dbReference type="EMBL" id="TCN48431.1"/>
    </source>
</evidence>
<gene>
    <name evidence="2" type="ORF">EV665_101163</name>
</gene>
<accession>A0A4R2D3L6</accession>
<organism evidence="2 3">
    <name type="scientific">Shinella granuli</name>
    <dbReference type="NCBI Taxonomy" id="323621"/>
    <lineage>
        <taxon>Bacteria</taxon>
        <taxon>Pseudomonadati</taxon>
        <taxon>Pseudomonadota</taxon>
        <taxon>Alphaproteobacteria</taxon>
        <taxon>Hyphomicrobiales</taxon>
        <taxon>Rhizobiaceae</taxon>
        <taxon>Shinella</taxon>
    </lineage>
</organism>
<evidence type="ECO:0000313" key="3">
    <source>
        <dbReference type="Proteomes" id="UP000295351"/>
    </source>
</evidence>
<sequence length="54" mass="5768">MQTNSPKQDNPVANRLRPVVYLYAAVNIAVVALLFSTVSPTLATGPAQEIASLR</sequence>
<dbReference type="Proteomes" id="UP000295351">
    <property type="component" value="Unassembled WGS sequence"/>
</dbReference>
<protein>
    <submittedName>
        <fullName evidence="2">Uncharacterized protein</fullName>
    </submittedName>
</protein>
<keyword evidence="1" id="KW-1133">Transmembrane helix</keyword>
<feature type="transmembrane region" description="Helical" evidence="1">
    <location>
        <begin position="20"/>
        <end position="44"/>
    </location>
</feature>
<proteinExistence type="predicted"/>
<keyword evidence="1" id="KW-0812">Transmembrane</keyword>